<evidence type="ECO:0000313" key="1">
    <source>
        <dbReference type="EMBL" id="MFI6496959.1"/>
    </source>
</evidence>
<accession>A0ABW7YM37</accession>
<reference evidence="1 2" key="1">
    <citation type="submission" date="2024-10" db="EMBL/GenBank/DDBJ databases">
        <title>The Natural Products Discovery Center: Release of the First 8490 Sequenced Strains for Exploring Actinobacteria Biosynthetic Diversity.</title>
        <authorList>
            <person name="Kalkreuter E."/>
            <person name="Kautsar S.A."/>
            <person name="Yang D."/>
            <person name="Bader C.D."/>
            <person name="Teijaro C.N."/>
            <person name="Fluegel L."/>
            <person name="Davis C.M."/>
            <person name="Simpson J.R."/>
            <person name="Lauterbach L."/>
            <person name="Steele A.D."/>
            <person name="Gui C."/>
            <person name="Meng S."/>
            <person name="Li G."/>
            <person name="Viehrig K."/>
            <person name="Ye F."/>
            <person name="Su P."/>
            <person name="Kiefer A.F."/>
            <person name="Nichols A."/>
            <person name="Cepeda A.J."/>
            <person name="Yan W."/>
            <person name="Fan B."/>
            <person name="Jiang Y."/>
            <person name="Adhikari A."/>
            <person name="Zheng C.-J."/>
            <person name="Schuster L."/>
            <person name="Cowan T.M."/>
            <person name="Smanski M.J."/>
            <person name="Chevrette M.G."/>
            <person name="De Carvalho L.P.S."/>
            <person name="Shen B."/>
        </authorList>
    </citation>
    <scope>NUCLEOTIDE SEQUENCE [LARGE SCALE GENOMIC DNA]</scope>
    <source>
        <strain evidence="1 2">NPDC050545</strain>
    </source>
</reference>
<name>A0ABW7YM37_9ACTN</name>
<organism evidence="1 2">
    <name type="scientific">Nonomuraea typhae</name>
    <dbReference type="NCBI Taxonomy" id="2603600"/>
    <lineage>
        <taxon>Bacteria</taxon>
        <taxon>Bacillati</taxon>
        <taxon>Actinomycetota</taxon>
        <taxon>Actinomycetes</taxon>
        <taxon>Streptosporangiales</taxon>
        <taxon>Streptosporangiaceae</taxon>
        <taxon>Nonomuraea</taxon>
    </lineage>
</organism>
<evidence type="ECO:0000313" key="2">
    <source>
        <dbReference type="Proteomes" id="UP001612741"/>
    </source>
</evidence>
<proteinExistence type="predicted"/>
<keyword evidence="2" id="KW-1185">Reference proteome</keyword>
<comment type="caution">
    <text evidence="1">The sequence shown here is derived from an EMBL/GenBank/DDBJ whole genome shotgun (WGS) entry which is preliminary data.</text>
</comment>
<dbReference type="RefSeq" id="WP_397079486.1">
    <property type="nucleotide sequence ID" value="NZ_JBITGY010000002.1"/>
</dbReference>
<dbReference type="Proteomes" id="UP001612741">
    <property type="component" value="Unassembled WGS sequence"/>
</dbReference>
<evidence type="ECO:0008006" key="3">
    <source>
        <dbReference type="Google" id="ProtNLM"/>
    </source>
</evidence>
<gene>
    <name evidence="1" type="ORF">ACIBG2_06235</name>
</gene>
<protein>
    <recommendedName>
        <fullName evidence="3">DUF397 domain-containing protein</fullName>
    </recommendedName>
</protein>
<dbReference type="EMBL" id="JBITGY010000002">
    <property type="protein sequence ID" value="MFI6496959.1"/>
    <property type="molecule type" value="Genomic_DNA"/>
</dbReference>
<sequence>MELRFLGSDSDGGACPNVYETDRDTFVVQGTKITDPGALAALRARGLPDHETAVEIPRSLIKYFPDA</sequence>